<evidence type="ECO:0000313" key="2">
    <source>
        <dbReference type="EMBL" id="KAF6729033.1"/>
    </source>
</evidence>
<proteinExistence type="predicted"/>
<evidence type="ECO:0000313" key="3">
    <source>
        <dbReference type="Proteomes" id="UP000646548"/>
    </source>
</evidence>
<organism evidence="2 3">
    <name type="scientific">Oryzias melastigma</name>
    <name type="common">Marine medaka</name>
    <dbReference type="NCBI Taxonomy" id="30732"/>
    <lineage>
        <taxon>Eukaryota</taxon>
        <taxon>Metazoa</taxon>
        <taxon>Chordata</taxon>
        <taxon>Craniata</taxon>
        <taxon>Vertebrata</taxon>
        <taxon>Euteleostomi</taxon>
        <taxon>Actinopterygii</taxon>
        <taxon>Neopterygii</taxon>
        <taxon>Teleostei</taxon>
        <taxon>Neoteleostei</taxon>
        <taxon>Acanthomorphata</taxon>
        <taxon>Ovalentaria</taxon>
        <taxon>Atherinomorphae</taxon>
        <taxon>Beloniformes</taxon>
        <taxon>Adrianichthyidae</taxon>
        <taxon>Oryziinae</taxon>
        <taxon>Oryzias</taxon>
    </lineage>
</organism>
<comment type="caution">
    <text evidence="2">The sequence shown here is derived from an EMBL/GenBank/DDBJ whole genome shotgun (WGS) entry which is preliminary data.</text>
</comment>
<sequence>MKQAPKLLRGGATPHPSADRGTTCAAVTRDRGVFERHRSGPEQHINQRPGERREKSCVREETGEVLVKVLLLLVLVGDGVFFRLKRGKTATVRRKRM</sequence>
<name>A0A834CIC8_ORYME</name>
<dbReference type="EMBL" id="WKFB01000267">
    <property type="protein sequence ID" value="KAF6729033.1"/>
    <property type="molecule type" value="Genomic_DNA"/>
</dbReference>
<accession>A0A834CIC8</accession>
<feature type="region of interest" description="Disordered" evidence="1">
    <location>
        <begin position="1"/>
        <end position="56"/>
    </location>
</feature>
<dbReference type="AlphaFoldDB" id="A0A834CIC8"/>
<reference evidence="2" key="1">
    <citation type="journal article" name="BMC Genomics">
        <title>Long-read sequencing and de novo genome assembly of marine medaka (Oryzias melastigma).</title>
        <authorList>
            <person name="Liang P."/>
            <person name="Saqib H.S.A."/>
            <person name="Ni X."/>
            <person name="Shen Y."/>
        </authorList>
    </citation>
    <scope>NUCLEOTIDE SEQUENCE</scope>
    <source>
        <strain evidence="2">Bigg-433</strain>
    </source>
</reference>
<protein>
    <submittedName>
        <fullName evidence="2">Uncharacterized protein</fullName>
    </submittedName>
</protein>
<dbReference type="Proteomes" id="UP000646548">
    <property type="component" value="Unassembled WGS sequence"/>
</dbReference>
<evidence type="ECO:0000256" key="1">
    <source>
        <dbReference type="SAM" id="MobiDB-lite"/>
    </source>
</evidence>
<feature type="compositionally biased region" description="Basic and acidic residues" evidence="1">
    <location>
        <begin position="28"/>
        <end position="41"/>
    </location>
</feature>
<gene>
    <name evidence="2" type="ORF">FQA47_010355</name>
</gene>